<sequence>MALKYLCLVLCVTFFAMEVHGRNEYVAYKRAINFYEAFQQCRLYGGHLASIESADENARVVTAVKAAGDFSKDWLIGATDLGNEGTFIWTGVNRKATYLNFNGGEPSNNDGSEHCVAIGSTAGSKWNDVPCNAKVEGFVCAYIRL</sequence>
<dbReference type="OrthoDB" id="7758422at2759"/>
<dbReference type="InterPro" id="IPR050111">
    <property type="entry name" value="C-type_lectin/snaclec_domain"/>
</dbReference>
<dbReference type="PANTHER" id="PTHR22803">
    <property type="entry name" value="MANNOSE, PHOSPHOLIPASE, LECTIN RECEPTOR RELATED"/>
    <property type="match status" value="1"/>
</dbReference>
<proteinExistence type="predicted"/>
<dbReference type="CDD" id="cd00037">
    <property type="entry name" value="CLECT"/>
    <property type="match status" value="1"/>
</dbReference>
<dbReference type="EnsemblMetazoa" id="ASTEI05173-RA">
    <property type="protein sequence ID" value="ASTEI05173-PA"/>
    <property type="gene ID" value="ASTEI05173"/>
</dbReference>
<dbReference type="AlphaFoldDB" id="A0A182Y9N8"/>
<protein>
    <submittedName>
        <fullName evidence="2">C-type lectin domain-containing protein</fullName>
    </submittedName>
</protein>
<dbReference type="KEGG" id="aste:118502479"/>
<keyword evidence="3" id="KW-1185">Reference proteome</keyword>
<dbReference type="PROSITE" id="PS50041">
    <property type="entry name" value="C_TYPE_LECTIN_2"/>
    <property type="match status" value="1"/>
</dbReference>
<dbReference type="InterPro" id="IPR018378">
    <property type="entry name" value="C-type_lectin_CS"/>
</dbReference>
<dbReference type="GeneID" id="118502479"/>
<evidence type="ECO:0000256" key="1">
    <source>
        <dbReference type="ARBA" id="ARBA00023157"/>
    </source>
</evidence>
<reference evidence="2" key="2">
    <citation type="submission" date="2020-05" db="UniProtKB">
        <authorList>
            <consortium name="EnsemblMetazoa"/>
        </authorList>
    </citation>
    <scope>IDENTIFICATION</scope>
    <source>
        <strain evidence="2">Indian</strain>
    </source>
</reference>
<dbReference type="VEuPathDB" id="VectorBase:ASTEI20_033349"/>
<organism evidence="2 3">
    <name type="scientific">Anopheles stephensi</name>
    <name type="common">Indo-Pakistan malaria mosquito</name>
    <dbReference type="NCBI Taxonomy" id="30069"/>
    <lineage>
        <taxon>Eukaryota</taxon>
        <taxon>Metazoa</taxon>
        <taxon>Ecdysozoa</taxon>
        <taxon>Arthropoda</taxon>
        <taxon>Hexapoda</taxon>
        <taxon>Insecta</taxon>
        <taxon>Pterygota</taxon>
        <taxon>Neoptera</taxon>
        <taxon>Endopterygota</taxon>
        <taxon>Diptera</taxon>
        <taxon>Nematocera</taxon>
        <taxon>Culicoidea</taxon>
        <taxon>Culicidae</taxon>
        <taxon>Anophelinae</taxon>
        <taxon>Anopheles</taxon>
    </lineage>
</organism>
<evidence type="ECO:0000313" key="2">
    <source>
        <dbReference type="EnsemblMetazoa" id="ASTEI05173-PA"/>
    </source>
</evidence>
<dbReference type="Gene3D" id="3.10.100.10">
    <property type="entry name" value="Mannose-Binding Protein A, subunit A"/>
    <property type="match status" value="1"/>
</dbReference>
<dbReference type="Proteomes" id="UP000076408">
    <property type="component" value="Unassembled WGS sequence"/>
</dbReference>
<reference evidence="3" key="1">
    <citation type="journal article" date="2014" name="Genome Biol.">
        <title>Genome analysis of a major urban malaria vector mosquito, Anopheles stephensi.</title>
        <authorList>
            <person name="Jiang X."/>
            <person name="Peery A."/>
            <person name="Hall A.B."/>
            <person name="Sharma A."/>
            <person name="Chen X.G."/>
            <person name="Waterhouse R.M."/>
            <person name="Komissarov A."/>
            <person name="Riehle M.M."/>
            <person name="Shouche Y."/>
            <person name="Sharakhova M.V."/>
            <person name="Lawson D."/>
            <person name="Pakpour N."/>
            <person name="Arensburger P."/>
            <person name="Davidson V.L."/>
            <person name="Eiglmeier K."/>
            <person name="Emrich S."/>
            <person name="George P."/>
            <person name="Kennedy R.C."/>
            <person name="Mane S.P."/>
            <person name="Maslen G."/>
            <person name="Oringanje C."/>
            <person name="Qi Y."/>
            <person name="Settlage R."/>
            <person name="Tojo M."/>
            <person name="Tubio J.M."/>
            <person name="Unger M.F."/>
            <person name="Wang B."/>
            <person name="Vernick K.D."/>
            <person name="Ribeiro J.M."/>
            <person name="James A.A."/>
            <person name="Michel K."/>
            <person name="Riehle M.A."/>
            <person name="Luckhart S."/>
            <person name="Sharakhov I.V."/>
            <person name="Tu Z."/>
        </authorList>
    </citation>
    <scope>NUCLEOTIDE SEQUENCE [LARGE SCALE GENOMIC DNA]</scope>
    <source>
        <strain evidence="3">Indian</strain>
    </source>
</reference>
<dbReference type="SUPFAM" id="SSF56436">
    <property type="entry name" value="C-type lectin-like"/>
    <property type="match status" value="1"/>
</dbReference>
<dbReference type="SMART" id="SM00034">
    <property type="entry name" value="CLECT"/>
    <property type="match status" value="1"/>
</dbReference>
<dbReference type="PROSITE" id="PS00615">
    <property type="entry name" value="C_TYPE_LECTIN_1"/>
    <property type="match status" value="1"/>
</dbReference>
<evidence type="ECO:0000313" key="3">
    <source>
        <dbReference type="Proteomes" id="UP000076408"/>
    </source>
</evidence>
<dbReference type="InterPro" id="IPR016186">
    <property type="entry name" value="C-type_lectin-like/link_sf"/>
</dbReference>
<name>A0A182Y9N8_ANOST</name>
<dbReference type="InterPro" id="IPR016187">
    <property type="entry name" value="CTDL_fold"/>
</dbReference>
<dbReference type="Pfam" id="PF00059">
    <property type="entry name" value="Lectin_C"/>
    <property type="match status" value="1"/>
</dbReference>
<dbReference type="InterPro" id="IPR001304">
    <property type="entry name" value="C-type_lectin-like"/>
</dbReference>
<dbReference type="OMA" id="RNEYVAY"/>
<dbReference type="VEuPathDB" id="VectorBase:ASTEI05173"/>
<dbReference type="STRING" id="30069.A0A182Y9N8"/>
<dbReference type="RefSeq" id="XP_035890602.1">
    <property type="nucleotide sequence ID" value="XM_036034709.1"/>
</dbReference>
<accession>A0A182Y9N8</accession>
<dbReference type="VEuPathDB" id="VectorBase:ASTE007413"/>
<keyword evidence="1" id="KW-1015">Disulfide bond</keyword>